<sequence length="205" mass="23223">MNAKFETFFVKALYEAKIEELVNTYKEKHFSAKKHVQIDNVEFDVIVKQAKKNIAFEIRVLPLSSTDLTEIDKYHKKAKALGYDFRLLTVAKPKKSTIEIAWLEKALLKYFVAHPIDYTGSIATQVDYQDIETAIQSIAISGSEARVCLDGNLSVKDHSGHNLISETLPFQGKLSLNLSEHKIKEADLKVDNHYWYNGVSQSATS</sequence>
<dbReference type="EMBL" id="JAUCGM010000120">
    <property type="protein sequence ID" value="MDM8562337.1"/>
    <property type="molecule type" value="Genomic_DNA"/>
</dbReference>
<evidence type="ECO:0000313" key="1">
    <source>
        <dbReference type="EMBL" id="MDM8562337.1"/>
    </source>
</evidence>
<accession>A0ABT7VRQ7</accession>
<reference evidence="1" key="1">
    <citation type="submission" date="2023-06" db="EMBL/GenBank/DDBJ databases">
        <title>Uncultivated large filamentous bacteria from sulfidic sediments reveal new species and different genomic features in energy metabolism and defense.</title>
        <authorList>
            <person name="Fonseca A."/>
        </authorList>
    </citation>
    <scope>NUCLEOTIDE SEQUENCE</scope>
    <source>
        <strain evidence="1">HSG4</strain>
    </source>
</reference>
<gene>
    <name evidence="1" type="ORF">QUF54_03185</name>
</gene>
<organism evidence="1 2">
    <name type="scientific">Candidatus Marithioploca araucensis</name>
    <dbReference type="NCBI Taxonomy" id="70273"/>
    <lineage>
        <taxon>Bacteria</taxon>
        <taxon>Pseudomonadati</taxon>
        <taxon>Pseudomonadota</taxon>
        <taxon>Gammaproteobacteria</taxon>
        <taxon>Thiotrichales</taxon>
        <taxon>Thiotrichaceae</taxon>
        <taxon>Candidatus Marithioploca</taxon>
    </lineage>
</organism>
<name>A0ABT7VRQ7_9GAMM</name>
<keyword evidence="2" id="KW-1185">Reference proteome</keyword>
<dbReference type="Proteomes" id="UP001171945">
    <property type="component" value="Unassembled WGS sequence"/>
</dbReference>
<evidence type="ECO:0000313" key="2">
    <source>
        <dbReference type="Proteomes" id="UP001171945"/>
    </source>
</evidence>
<comment type="caution">
    <text evidence="1">The sequence shown here is derived from an EMBL/GenBank/DDBJ whole genome shotgun (WGS) entry which is preliminary data.</text>
</comment>
<protein>
    <submittedName>
        <fullName evidence="1">Uncharacterized protein</fullName>
    </submittedName>
</protein>
<proteinExistence type="predicted"/>